<organism evidence="2 3">
    <name type="scientific">Actinacidiphila alni</name>
    <dbReference type="NCBI Taxonomy" id="380248"/>
    <lineage>
        <taxon>Bacteria</taxon>
        <taxon>Bacillati</taxon>
        <taxon>Actinomycetota</taxon>
        <taxon>Actinomycetes</taxon>
        <taxon>Kitasatosporales</taxon>
        <taxon>Streptomycetaceae</taxon>
        <taxon>Actinacidiphila</taxon>
    </lineage>
</organism>
<sequence length="227" mass="23624">MDEWQGTGSIAAVTHAVTEVVTEAQRRQHTSYVTPEGAEWLASASAFPRSVRALWSARPGAPSVLPCGIAFDVVNLSPLFGRRLLEQLWASGPGSGPVAVHRGRLLLLVAPGTAHRLPSLLSWEEWGCAVPPMLCHGIGDAVTVPALHPADAPAACGTDGGPTDGTDRTYGACGEYGAYGASRWLVAPDTRHPWLPGADVVLWACVRAARTAPAKTVPALVSAPGTA</sequence>
<dbReference type="Proteomes" id="UP000199323">
    <property type="component" value="Unassembled WGS sequence"/>
</dbReference>
<evidence type="ECO:0000313" key="3">
    <source>
        <dbReference type="Proteomes" id="UP000199323"/>
    </source>
</evidence>
<name>A0A1I2KDJ5_9ACTN</name>
<feature type="domain" description="DNA primase/polymerase bifunctional N-terminal" evidence="1">
    <location>
        <begin position="35"/>
        <end position="148"/>
    </location>
</feature>
<gene>
    <name evidence="2" type="ORF">SAMN05216251_122123</name>
</gene>
<dbReference type="Pfam" id="PF09250">
    <property type="entry name" value="Prim-Pol"/>
    <property type="match status" value="1"/>
</dbReference>
<reference evidence="3" key="1">
    <citation type="submission" date="2016-10" db="EMBL/GenBank/DDBJ databases">
        <authorList>
            <person name="Varghese N."/>
            <person name="Submissions S."/>
        </authorList>
    </citation>
    <scope>NUCLEOTIDE SEQUENCE [LARGE SCALE GENOMIC DNA]</scope>
    <source>
        <strain evidence="3">CGMCC 4.3510</strain>
    </source>
</reference>
<proteinExistence type="predicted"/>
<keyword evidence="3" id="KW-1185">Reference proteome</keyword>
<dbReference type="EMBL" id="FONG01000022">
    <property type="protein sequence ID" value="SFF64543.1"/>
    <property type="molecule type" value="Genomic_DNA"/>
</dbReference>
<dbReference type="STRING" id="380248.SAMN05216251_122123"/>
<evidence type="ECO:0000313" key="2">
    <source>
        <dbReference type="EMBL" id="SFF64543.1"/>
    </source>
</evidence>
<accession>A0A1I2KDJ5</accession>
<dbReference type="InterPro" id="IPR015330">
    <property type="entry name" value="DNA_primase/pol_bifunc_N"/>
</dbReference>
<protein>
    <recommendedName>
        <fullName evidence="1">DNA primase/polymerase bifunctional N-terminal domain-containing protein</fullName>
    </recommendedName>
</protein>
<dbReference type="AlphaFoldDB" id="A0A1I2KDJ5"/>
<evidence type="ECO:0000259" key="1">
    <source>
        <dbReference type="Pfam" id="PF09250"/>
    </source>
</evidence>